<dbReference type="InterPro" id="IPR000182">
    <property type="entry name" value="GNAT_dom"/>
</dbReference>
<feature type="domain" description="N-acetyltransferase" evidence="2">
    <location>
        <begin position="156"/>
        <end position="291"/>
    </location>
</feature>
<dbReference type="InterPro" id="IPR016181">
    <property type="entry name" value="Acyl_CoA_acyltransferase"/>
</dbReference>
<dbReference type="SUPFAM" id="SSF55729">
    <property type="entry name" value="Acyl-CoA N-acyltransferases (Nat)"/>
    <property type="match status" value="1"/>
</dbReference>
<dbReference type="Pfam" id="PF08445">
    <property type="entry name" value="FR47"/>
    <property type="match status" value="1"/>
</dbReference>
<dbReference type="Proteomes" id="UP001652582">
    <property type="component" value="Chromosome 20"/>
</dbReference>
<organism evidence="3 4">
    <name type="scientific">Bicyclus anynana</name>
    <name type="common">Squinting bush brown butterfly</name>
    <dbReference type="NCBI Taxonomy" id="110368"/>
    <lineage>
        <taxon>Eukaryota</taxon>
        <taxon>Metazoa</taxon>
        <taxon>Ecdysozoa</taxon>
        <taxon>Arthropoda</taxon>
        <taxon>Hexapoda</taxon>
        <taxon>Insecta</taxon>
        <taxon>Pterygota</taxon>
        <taxon>Neoptera</taxon>
        <taxon>Endopterygota</taxon>
        <taxon>Lepidoptera</taxon>
        <taxon>Glossata</taxon>
        <taxon>Ditrysia</taxon>
        <taxon>Papilionoidea</taxon>
        <taxon>Nymphalidae</taxon>
        <taxon>Satyrinae</taxon>
        <taxon>Satyrini</taxon>
        <taxon>Mycalesina</taxon>
        <taxon>Bicyclus</taxon>
    </lineage>
</organism>
<evidence type="ECO:0000259" key="2">
    <source>
        <dbReference type="PROSITE" id="PS51186"/>
    </source>
</evidence>
<dbReference type="GO" id="GO:0047961">
    <property type="term" value="F:glycine N-acyltransferase activity"/>
    <property type="evidence" value="ECO:0007669"/>
    <property type="project" value="InterPro"/>
</dbReference>
<dbReference type="InterPro" id="IPR013653">
    <property type="entry name" value="GCN5-like_dom"/>
</dbReference>
<gene>
    <name evidence="4" type="primary">LOC112052115</name>
</gene>
<dbReference type="InterPro" id="IPR010313">
    <property type="entry name" value="Glycine_N-acyltransferase"/>
</dbReference>
<dbReference type="GO" id="GO:0005739">
    <property type="term" value="C:mitochondrion"/>
    <property type="evidence" value="ECO:0007669"/>
    <property type="project" value="InterPro"/>
</dbReference>
<dbReference type="Gene3D" id="3.40.630.30">
    <property type="match status" value="2"/>
</dbReference>
<evidence type="ECO:0000313" key="4">
    <source>
        <dbReference type="RefSeq" id="XP_023946823.2"/>
    </source>
</evidence>
<dbReference type="GeneID" id="112052115"/>
<keyword evidence="3" id="KW-1185">Reference proteome</keyword>
<keyword evidence="1" id="KW-0808">Transferase</keyword>
<reference evidence="4" key="1">
    <citation type="submission" date="2025-08" db="UniProtKB">
        <authorList>
            <consortium name="RefSeq"/>
        </authorList>
    </citation>
    <scope>IDENTIFICATION</scope>
</reference>
<dbReference type="KEGG" id="bany:112052115"/>
<dbReference type="EC" id="2.3.1.-" evidence="1"/>
<dbReference type="PANTHER" id="PTHR15298:SF1">
    <property type="entry name" value="GLYCINE N-ACYLTRANSFERASE-LIKE PROTEIN"/>
    <property type="match status" value="1"/>
</dbReference>
<dbReference type="AlphaFoldDB" id="A0A6J1NPK1"/>
<dbReference type="OrthoDB" id="7305308at2759"/>
<evidence type="ECO:0000256" key="1">
    <source>
        <dbReference type="RuleBase" id="RU368002"/>
    </source>
</evidence>
<name>A0A6J1NPK1_BICAN</name>
<sequence>MDETLNSIPFTNMDPLVEIPRNKWPELRDLYRNKWPDDAVAFCFLDTQITYPKLVEYCNIKVYSPGGDIHNGFVAVYFNEMGVTYEVMIQPLENIDIIENALTESEVIDWTKVFYVSSASPVVVKCFRNLEKKLNVIGNTGNKAYRYFIDKTSKQFDISNSPQNTYVADLKPEHLHIIDKTWTFHNDSSYKMFESLLKNHLTYVLYSTNDDPLAWITVAWEGTLTHLYCIEGHRKKGYAEYILKYAVNDQLNRGKDILAHTLEKNAQAQKLFDKLNFRKIGYDTWIYVIKN</sequence>
<dbReference type="RefSeq" id="XP_023946823.2">
    <property type="nucleotide sequence ID" value="XM_024091055.2"/>
</dbReference>
<proteinExistence type="inferred from homology"/>
<protein>
    <recommendedName>
        <fullName evidence="1">Glycine N-acyltransferase-like protein</fullName>
        <ecNumber evidence="1">2.3.1.-</ecNumber>
    </recommendedName>
</protein>
<evidence type="ECO:0000313" key="3">
    <source>
        <dbReference type="Proteomes" id="UP001652582"/>
    </source>
</evidence>
<dbReference type="PANTHER" id="PTHR15298">
    <property type="entry name" value="L-COA N-ACYLTRANSFERASE-RELATED"/>
    <property type="match status" value="1"/>
</dbReference>
<comment type="similarity">
    <text evidence="1">Belongs to the glycine N-acyltransferase family.</text>
</comment>
<accession>A0A6J1NPK1</accession>
<dbReference type="PROSITE" id="PS51186">
    <property type="entry name" value="GNAT"/>
    <property type="match status" value="1"/>
</dbReference>
<keyword evidence="1" id="KW-0012">Acyltransferase</keyword>